<dbReference type="AlphaFoldDB" id="A0A1D8GLC3"/>
<reference evidence="1 2" key="1">
    <citation type="submission" date="2016-09" db="EMBL/GenBank/DDBJ databases">
        <title>Genomic analysis reveals versatility of anaerobic energy metabolism of Geosporobacter ferrireducens IRF9 of phylum Firmicutes.</title>
        <authorList>
            <person name="Kim S.-J."/>
        </authorList>
    </citation>
    <scope>NUCLEOTIDE SEQUENCE [LARGE SCALE GENOMIC DNA]</scope>
    <source>
        <strain evidence="1 2">IRF9</strain>
    </source>
</reference>
<dbReference type="RefSeq" id="WP_069979819.1">
    <property type="nucleotide sequence ID" value="NZ_CP017269.1"/>
</dbReference>
<dbReference type="STRING" id="1424294.Gferi_20485"/>
<dbReference type="EMBL" id="CP017269">
    <property type="protein sequence ID" value="AOT71704.1"/>
    <property type="molecule type" value="Genomic_DNA"/>
</dbReference>
<proteinExistence type="predicted"/>
<dbReference type="OrthoDB" id="2381664at2"/>
<evidence type="ECO:0000313" key="2">
    <source>
        <dbReference type="Proteomes" id="UP000095743"/>
    </source>
</evidence>
<sequence>MWRSFRNSKLYVTILGIFVLTVVFAQVSKAGYFEPGTKEDPIVTQTYVEKRNEQLRYYIDQKIEELQGKVNQTQANQFYQVIEVQKGQKVICKASTELIVRSGQAKAIASTAGGLSNLISGKDLRSGEVVPMNQLILVPRDDGRGIDITADKTFILIKGGYEIK</sequence>
<gene>
    <name evidence="1" type="ORF">Gferi_20485</name>
</gene>
<accession>A0A1D8GLC3</accession>
<organism evidence="1 2">
    <name type="scientific">Geosporobacter ferrireducens</name>
    <dbReference type="NCBI Taxonomy" id="1424294"/>
    <lineage>
        <taxon>Bacteria</taxon>
        <taxon>Bacillati</taxon>
        <taxon>Bacillota</taxon>
        <taxon>Clostridia</taxon>
        <taxon>Peptostreptococcales</taxon>
        <taxon>Thermotaleaceae</taxon>
        <taxon>Geosporobacter</taxon>
    </lineage>
</organism>
<dbReference type="KEGG" id="gfe:Gferi_20485"/>
<keyword evidence="2" id="KW-1185">Reference proteome</keyword>
<name>A0A1D8GLC3_9FIRM</name>
<evidence type="ECO:0000313" key="1">
    <source>
        <dbReference type="EMBL" id="AOT71704.1"/>
    </source>
</evidence>
<protein>
    <submittedName>
        <fullName evidence="1">Uncharacterized protein</fullName>
    </submittedName>
</protein>
<dbReference type="Proteomes" id="UP000095743">
    <property type="component" value="Chromosome"/>
</dbReference>